<protein>
    <submittedName>
        <fullName evidence="12">ABC transporter ATP-binding protein</fullName>
    </submittedName>
</protein>
<evidence type="ECO:0000259" key="11">
    <source>
        <dbReference type="PROSITE" id="PS50893"/>
    </source>
</evidence>
<evidence type="ECO:0000313" key="12">
    <source>
        <dbReference type="EMBL" id="MDK9580451.1"/>
    </source>
</evidence>
<feature type="domain" description="ABC transporter" evidence="11">
    <location>
        <begin position="259"/>
        <end position="455"/>
    </location>
</feature>
<dbReference type="InterPro" id="IPR017871">
    <property type="entry name" value="ABC_transporter-like_CS"/>
</dbReference>
<comment type="function">
    <text evidence="10">Probably part of an ABC transporter complex. Responsible for energy coupling to the transport system.</text>
</comment>
<keyword evidence="8" id="KW-1278">Translocase</keyword>
<gene>
    <name evidence="12" type="ORF">QQA45_02840</name>
</gene>
<comment type="subcellular location">
    <subcellularLocation>
        <location evidence="1">Cell membrane</location>
        <topology evidence="1">Peripheral membrane protein</topology>
    </subcellularLocation>
</comment>
<comment type="similarity">
    <text evidence="2">Belongs to the ABC transporter superfamily.</text>
</comment>
<sequence length="455" mass="52723">MLEFINISLTYQKEKILEDINFSVDKGKIVVLTGNSGSGKSSILKLINGIIPEFYEAKIEGEIKFDGKNIREESMAKRSKYISTIFQNPKTQFYCINTRDELAFGLENRAVSPNMINEIIEKYSKDYQIKDLMDRNIFHLSGGEKQKIAITACSCLDNDIYLFDEPSSSLDEEGLEWLKEILLKLKNKNKLVIIAEHRLHYLKNIIDKLYIIKNKKVEEINLNENLNLIEERYQLRKFNINKDLRNKKKIYLKKAMNYIEDEDQLVCKNYKLSYSHKNVINTNLSFKEGLTYIIGKNGIGKTSFIKKMLDVIKAKGITCYKSEKIKKNYEYFSLVMQDVNYQIFTDSLWKEISMSSSNVNDKIRVLKELGLYEKKDLHPQILSGGEKQRLMLGLAILSSKPIVILDEPTSGLDKKQLLNTAKYLKLMIKQGKYVIVITHDYELINSCEGNVLEFV</sequence>
<evidence type="ECO:0000256" key="1">
    <source>
        <dbReference type="ARBA" id="ARBA00004202"/>
    </source>
</evidence>
<evidence type="ECO:0000256" key="5">
    <source>
        <dbReference type="ARBA" id="ARBA00022737"/>
    </source>
</evidence>
<dbReference type="EMBL" id="JASSPP010000003">
    <property type="protein sequence ID" value="MDK9580451.1"/>
    <property type="molecule type" value="Genomic_DNA"/>
</dbReference>
<accession>A0ABT7HLA0</accession>
<name>A0ABT7HLA0_9FUSO</name>
<proteinExistence type="inferred from homology"/>
<keyword evidence="5" id="KW-0677">Repeat</keyword>
<keyword evidence="6" id="KW-0547">Nucleotide-binding</keyword>
<dbReference type="Pfam" id="PF00005">
    <property type="entry name" value="ABC_tran"/>
    <property type="match status" value="2"/>
</dbReference>
<keyword evidence="9" id="KW-0472">Membrane</keyword>
<evidence type="ECO:0000256" key="2">
    <source>
        <dbReference type="ARBA" id="ARBA00005417"/>
    </source>
</evidence>
<dbReference type="PANTHER" id="PTHR43553">
    <property type="entry name" value="HEAVY METAL TRANSPORTER"/>
    <property type="match status" value="1"/>
</dbReference>
<dbReference type="SUPFAM" id="SSF52540">
    <property type="entry name" value="P-loop containing nucleoside triphosphate hydrolases"/>
    <property type="match status" value="2"/>
</dbReference>
<keyword evidence="3" id="KW-0813">Transport</keyword>
<dbReference type="PROSITE" id="PS00211">
    <property type="entry name" value="ABC_TRANSPORTER_1"/>
    <property type="match status" value="1"/>
</dbReference>
<dbReference type="Proteomes" id="UP001225134">
    <property type="component" value="Unassembled WGS sequence"/>
</dbReference>
<dbReference type="PANTHER" id="PTHR43553:SF23">
    <property type="entry name" value="ABC TRANSPORTER ATP-BINDING COMPONENT"/>
    <property type="match status" value="1"/>
</dbReference>
<reference evidence="12 13" key="1">
    <citation type="submission" date="2023-06" db="EMBL/GenBank/DDBJ databases">
        <title>Antibody response to the Sneathia vaginalis cytopathogenic toxin A during pregnancy.</title>
        <authorList>
            <person name="Mccoy Z.T."/>
            <person name="Serrano M.G."/>
            <person name="Spaine K."/>
            <person name="Edwards D.J."/>
            <person name="Buck G.A."/>
            <person name="Jefferson K."/>
        </authorList>
    </citation>
    <scope>NUCLEOTIDE SEQUENCE [LARGE SCALE GENOMIC DNA]</scope>
    <source>
        <strain evidence="12 13">CCUG 42621</strain>
    </source>
</reference>
<dbReference type="Gene3D" id="3.40.50.300">
    <property type="entry name" value="P-loop containing nucleotide triphosphate hydrolases"/>
    <property type="match status" value="2"/>
</dbReference>
<feature type="domain" description="ABC transporter" evidence="11">
    <location>
        <begin position="2"/>
        <end position="239"/>
    </location>
</feature>
<organism evidence="12 13">
    <name type="scientific">Sneathia sanguinegens</name>
    <dbReference type="NCBI Taxonomy" id="40543"/>
    <lineage>
        <taxon>Bacteria</taxon>
        <taxon>Fusobacteriati</taxon>
        <taxon>Fusobacteriota</taxon>
        <taxon>Fusobacteriia</taxon>
        <taxon>Fusobacteriales</taxon>
        <taxon>Leptotrichiaceae</taxon>
        <taxon>Sneathia</taxon>
    </lineage>
</organism>
<evidence type="ECO:0000256" key="6">
    <source>
        <dbReference type="ARBA" id="ARBA00022741"/>
    </source>
</evidence>
<comment type="caution">
    <text evidence="12">The sequence shown here is derived from an EMBL/GenBank/DDBJ whole genome shotgun (WGS) entry which is preliminary data.</text>
</comment>
<keyword evidence="4" id="KW-1003">Cell membrane</keyword>
<evidence type="ECO:0000256" key="10">
    <source>
        <dbReference type="ARBA" id="ARBA00025157"/>
    </source>
</evidence>
<dbReference type="InterPro" id="IPR003439">
    <property type="entry name" value="ABC_transporter-like_ATP-bd"/>
</dbReference>
<keyword evidence="7 12" id="KW-0067">ATP-binding</keyword>
<dbReference type="InterPro" id="IPR050095">
    <property type="entry name" value="ECF_ABC_transporter_ATP-bd"/>
</dbReference>
<evidence type="ECO:0000256" key="4">
    <source>
        <dbReference type="ARBA" id="ARBA00022475"/>
    </source>
</evidence>
<evidence type="ECO:0000256" key="7">
    <source>
        <dbReference type="ARBA" id="ARBA00022840"/>
    </source>
</evidence>
<dbReference type="InterPro" id="IPR003593">
    <property type="entry name" value="AAA+_ATPase"/>
</dbReference>
<dbReference type="InterPro" id="IPR015856">
    <property type="entry name" value="ABC_transpr_CbiO/EcfA_su"/>
</dbReference>
<dbReference type="SMART" id="SM00382">
    <property type="entry name" value="AAA"/>
    <property type="match status" value="2"/>
</dbReference>
<evidence type="ECO:0000256" key="9">
    <source>
        <dbReference type="ARBA" id="ARBA00023136"/>
    </source>
</evidence>
<evidence type="ECO:0000256" key="3">
    <source>
        <dbReference type="ARBA" id="ARBA00022448"/>
    </source>
</evidence>
<evidence type="ECO:0000256" key="8">
    <source>
        <dbReference type="ARBA" id="ARBA00022967"/>
    </source>
</evidence>
<dbReference type="PROSITE" id="PS50893">
    <property type="entry name" value="ABC_TRANSPORTER_2"/>
    <property type="match status" value="2"/>
</dbReference>
<dbReference type="CDD" id="cd03225">
    <property type="entry name" value="ABC_cobalt_CbiO_domain1"/>
    <property type="match status" value="1"/>
</dbReference>
<dbReference type="GO" id="GO:0005524">
    <property type="term" value="F:ATP binding"/>
    <property type="evidence" value="ECO:0007669"/>
    <property type="project" value="UniProtKB-KW"/>
</dbReference>
<evidence type="ECO:0000313" key="13">
    <source>
        <dbReference type="Proteomes" id="UP001225134"/>
    </source>
</evidence>
<dbReference type="RefSeq" id="WP_285152781.1">
    <property type="nucleotide sequence ID" value="NZ_JASSPP010000003.1"/>
</dbReference>
<keyword evidence="13" id="KW-1185">Reference proteome</keyword>
<dbReference type="InterPro" id="IPR027417">
    <property type="entry name" value="P-loop_NTPase"/>
</dbReference>